<sequence>MSNIRVLSILTYIVLFFHQQMCQESTTLSTIEPLTDVTSTEASTPTKDAISPRKIVSVASSTAPSRTG</sequence>
<name>A0A087UDH8_STEMI</name>
<keyword evidence="4" id="KW-1185">Reference proteome</keyword>
<accession>A0A087UDH8</accession>
<evidence type="ECO:0000256" key="1">
    <source>
        <dbReference type="SAM" id="MobiDB-lite"/>
    </source>
</evidence>
<proteinExistence type="predicted"/>
<feature type="non-terminal residue" evidence="3">
    <location>
        <position position="68"/>
    </location>
</feature>
<keyword evidence="2" id="KW-0732">Signal</keyword>
<gene>
    <name evidence="3" type="ORF">X975_26930</name>
</gene>
<organism evidence="3 4">
    <name type="scientific">Stegodyphus mimosarum</name>
    <name type="common">African social velvet spider</name>
    <dbReference type="NCBI Taxonomy" id="407821"/>
    <lineage>
        <taxon>Eukaryota</taxon>
        <taxon>Metazoa</taxon>
        <taxon>Ecdysozoa</taxon>
        <taxon>Arthropoda</taxon>
        <taxon>Chelicerata</taxon>
        <taxon>Arachnida</taxon>
        <taxon>Araneae</taxon>
        <taxon>Araneomorphae</taxon>
        <taxon>Entelegynae</taxon>
        <taxon>Eresoidea</taxon>
        <taxon>Eresidae</taxon>
        <taxon>Stegodyphus</taxon>
    </lineage>
</organism>
<evidence type="ECO:0000313" key="4">
    <source>
        <dbReference type="Proteomes" id="UP000054359"/>
    </source>
</evidence>
<evidence type="ECO:0000313" key="3">
    <source>
        <dbReference type="EMBL" id="KFM75417.1"/>
    </source>
</evidence>
<feature type="compositionally biased region" description="Polar residues" evidence="1">
    <location>
        <begin position="58"/>
        <end position="68"/>
    </location>
</feature>
<feature type="chain" id="PRO_5001830409" evidence="2">
    <location>
        <begin position="23"/>
        <end position="68"/>
    </location>
</feature>
<dbReference type="EMBL" id="KK119338">
    <property type="protein sequence ID" value="KFM75417.1"/>
    <property type="molecule type" value="Genomic_DNA"/>
</dbReference>
<reference evidence="3 4" key="1">
    <citation type="submission" date="2013-11" db="EMBL/GenBank/DDBJ databases">
        <title>Genome sequencing of Stegodyphus mimosarum.</title>
        <authorList>
            <person name="Bechsgaard J."/>
        </authorList>
    </citation>
    <scope>NUCLEOTIDE SEQUENCE [LARGE SCALE GENOMIC DNA]</scope>
</reference>
<feature type="region of interest" description="Disordered" evidence="1">
    <location>
        <begin position="39"/>
        <end position="68"/>
    </location>
</feature>
<protein>
    <submittedName>
        <fullName evidence="3">Uncharacterized protein</fullName>
    </submittedName>
</protein>
<feature type="signal peptide" evidence="2">
    <location>
        <begin position="1"/>
        <end position="22"/>
    </location>
</feature>
<evidence type="ECO:0000256" key="2">
    <source>
        <dbReference type="SAM" id="SignalP"/>
    </source>
</evidence>
<dbReference type="AlphaFoldDB" id="A0A087UDH8"/>
<dbReference type="Proteomes" id="UP000054359">
    <property type="component" value="Unassembled WGS sequence"/>
</dbReference>